<evidence type="ECO:0000313" key="12">
    <source>
        <dbReference type="EMBL" id="AGE10375.1"/>
    </source>
</evidence>
<comment type="similarity">
    <text evidence="3">Belongs to the vesiculovirus protein P family.</text>
</comment>
<keyword evidence="7" id="KW-0693">Viral RNA replication</keyword>
<feature type="compositionally biased region" description="Basic and acidic residues" evidence="11">
    <location>
        <begin position="205"/>
        <end position="221"/>
    </location>
</feature>
<evidence type="ECO:0000256" key="6">
    <source>
        <dbReference type="ARBA" id="ARBA00022844"/>
    </source>
</evidence>
<feature type="compositionally biased region" description="Acidic residues" evidence="11">
    <location>
        <begin position="51"/>
        <end position="64"/>
    </location>
</feature>
<evidence type="ECO:0000256" key="11">
    <source>
        <dbReference type="SAM" id="MobiDB-lite"/>
    </source>
</evidence>
<keyword evidence="9" id="KW-1035">Host cytoplasm</keyword>
<feature type="region of interest" description="Disordered" evidence="11">
    <location>
        <begin position="39"/>
        <end position="65"/>
    </location>
</feature>
<dbReference type="OrthoDB" id="10488at10239"/>
<name>L7Z365_9RHAB</name>
<evidence type="ECO:0000256" key="9">
    <source>
        <dbReference type="ARBA" id="ARBA00023200"/>
    </source>
</evidence>
<evidence type="ECO:0000256" key="7">
    <source>
        <dbReference type="ARBA" id="ARBA00022953"/>
    </source>
</evidence>
<dbReference type="Gene3D" id="1.10.8.440">
    <property type="entry name" value="Vesicular stomatitis virus phosphoprotein C-terminal domain"/>
    <property type="match status" value="1"/>
</dbReference>
<dbReference type="InterPro" id="IPR043036">
    <property type="entry name" value="Phosphoprotein_C_viral"/>
</dbReference>
<dbReference type="EMBL" id="KC113518">
    <property type="protein sequence ID" value="AGE10375.1"/>
    <property type="molecule type" value="Viral_cRNA"/>
</dbReference>
<dbReference type="GO" id="GO:0030430">
    <property type="term" value="C:host cell cytoplasm"/>
    <property type="evidence" value="ECO:0007669"/>
    <property type="project" value="UniProtKB-SubCell"/>
</dbReference>
<reference evidence="12 13" key="1">
    <citation type="submission" date="2012-10" db="EMBL/GenBank/DDBJ databases">
        <title>Sequence comparison of the complete genome of four fish vesiculoviruses.</title>
        <authorList>
            <person name="Stone D.M."/>
        </authorList>
    </citation>
    <scope>NUCLEOTIDE SEQUENCE [LARGE SCALE GENOMIC DNA]</scope>
    <source>
        <strain evidence="12">V76</strain>
    </source>
</reference>
<keyword evidence="6" id="KW-0946">Virion</keyword>
<dbReference type="Proteomes" id="UP000146752">
    <property type="component" value="Segment"/>
</dbReference>
<accession>L7Z365</accession>
<feature type="region of interest" description="Disordered" evidence="11">
    <location>
        <begin position="186"/>
        <end position="221"/>
    </location>
</feature>
<comment type="subcellular location">
    <subcellularLocation>
        <location evidence="1">Host cytoplasm</location>
    </subcellularLocation>
    <subcellularLocation>
        <location evidence="2">Virion</location>
    </subcellularLocation>
</comment>
<dbReference type="KEGG" id="vg:20964553"/>
<evidence type="ECO:0000256" key="4">
    <source>
        <dbReference type="ARBA" id="ARBA00020572"/>
    </source>
</evidence>
<keyword evidence="8" id="KW-0143">Chaperone</keyword>
<evidence type="ECO:0000256" key="8">
    <source>
        <dbReference type="ARBA" id="ARBA00023186"/>
    </source>
</evidence>
<evidence type="ECO:0000313" key="13">
    <source>
        <dbReference type="Proteomes" id="UP000146752"/>
    </source>
</evidence>
<proteinExistence type="inferred from homology"/>
<protein>
    <recommendedName>
        <fullName evidence="4">Phosphoprotein</fullName>
    </recommendedName>
    <alternativeName>
        <fullName evidence="10">Protein M1</fullName>
    </alternativeName>
</protein>
<evidence type="ECO:0000256" key="10">
    <source>
        <dbReference type="ARBA" id="ARBA00032207"/>
    </source>
</evidence>
<dbReference type="GeneID" id="20964553"/>
<gene>
    <name evidence="12" type="primary">P</name>
</gene>
<keyword evidence="5" id="KW-0597">Phosphoprotein</keyword>
<evidence type="ECO:0000256" key="5">
    <source>
        <dbReference type="ARBA" id="ARBA00022553"/>
    </source>
</evidence>
<evidence type="ECO:0000256" key="2">
    <source>
        <dbReference type="ARBA" id="ARBA00004328"/>
    </source>
</evidence>
<organism evidence="12 13">
    <name type="scientific">grass carp rhabdovirus</name>
    <dbReference type="NCBI Taxonomy" id="2847096"/>
    <lineage>
        <taxon>Viruses</taxon>
        <taxon>Riboviria</taxon>
        <taxon>Orthornavirae</taxon>
        <taxon>Negarnaviricota</taxon>
        <taxon>Haploviricotina</taxon>
        <taxon>Monjiviricetes</taxon>
        <taxon>Mononegavirales</taxon>
        <taxon>Rhabdoviridae</taxon>
        <taxon>Alpharhabdovirinae</taxon>
        <taxon>Sprivivirus</taxon>
        <taxon>Sprivivirus esox</taxon>
    </lineage>
</organism>
<evidence type="ECO:0000256" key="1">
    <source>
        <dbReference type="ARBA" id="ARBA00004192"/>
    </source>
</evidence>
<evidence type="ECO:0000256" key="3">
    <source>
        <dbReference type="ARBA" id="ARBA00008502"/>
    </source>
</evidence>
<dbReference type="RefSeq" id="YP_009094264.1">
    <property type="nucleotide sequence ID" value="NC_025376.1"/>
</dbReference>
<dbReference type="GO" id="GO:0044423">
    <property type="term" value="C:virion component"/>
    <property type="evidence" value="ECO:0007669"/>
    <property type="project" value="UniProtKB-KW"/>
</dbReference>
<sequence>MSLNSKLQESLKAYDNLDKTVREIEAQISDLEEPVSKSVTYVTYDDTPSDRDDDSELEEEDDDLLRDTLVPDYLREEKKVVVEEDEEKRDDEEEDDLPRVEWKETRVGLDLGFGPGVVVPSISNFYGGTYIKYTGLGKINPDVKSLLSKMIKDLVNQFGTKYGYDVDLLDDHGDYLEVFLPHKPRRGDPEGKVRMEPVEKEDDLPESKPVKKEQDEKAAGDECGRFPKEEEIRRRGQSCSWGAVKGLSVQFEPWKEADEPLVVTIRELFVSESEFKLSCSETQTEREMALIGIRLRRLYNKLYQKYKL</sequence>
<feature type="compositionally biased region" description="Basic and acidic residues" evidence="11">
    <location>
        <begin position="186"/>
        <end position="198"/>
    </location>
</feature>